<proteinExistence type="predicted"/>
<evidence type="ECO:0000313" key="2">
    <source>
        <dbReference type="EMBL" id="TKV69279.1"/>
    </source>
</evidence>
<evidence type="ECO:0008006" key="4">
    <source>
        <dbReference type="Google" id="ProtNLM"/>
    </source>
</evidence>
<feature type="signal peptide" evidence="1">
    <location>
        <begin position="1"/>
        <end position="27"/>
    </location>
</feature>
<comment type="caution">
    <text evidence="2">The sequence shown here is derived from an EMBL/GenBank/DDBJ whole genome shotgun (WGS) entry which is preliminary data.</text>
</comment>
<name>A0A4U6R6F9_9GAMM</name>
<accession>A0A4U6R6F9</accession>
<protein>
    <recommendedName>
        <fullName evidence="4">Lipoprotein</fullName>
    </recommendedName>
</protein>
<gene>
    <name evidence="2" type="ORF">FDP08_14815</name>
</gene>
<dbReference type="EMBL" id="SZYH01000001">
    <property type="protein sequence ID" value="TKV69279.1"/>
    <property type="molecule type" value="Genomic_DNA"/>
</dbReference>
<dbReference type="PROSITE" id="PS51257">
    <property type="entry name" value="PROKAR_LIPOPROTEIN"/>
    <property type="match status" value="1"/>
</dbReference>
<organism evidence="2 3">
    <name type="scientific">Marinobacter panjinensis</name>
    <dbReference type="NCBI Taxonomy" id="2576384"/>
    <lineage>
        <taxon>Bacteria</taxon>
        <taxon>Pseudomonadati</taxon>
        <taxon>Pseudomonadota</taxon>
        <taxon>Gammaproteobacteria</taxon>
        <taxon>Pseudomonadales</taxon>
        <taxon>Marinobacteraceae</taxon>
        <taxon>Marinobacter</taxon>
    </lineage>
</organism>
<feature type="chain" id="PRO_5020255462" description="Lipoprotein" evidence="1">
    <location>
        <begin position="28"/>
        <end position="102"/>
    </location>
</feature>
<keyword evidence="1" id="KW-0732">Signal</keyword>
<evidence type="ECO:0000256" key="1">
    <source>
        <dbReference type="SAM" id="SignalP"/>
    </source>
</evidence>
<reference evidence="2 3" key="1">
    <citation type="submission" date="2019-05" db="EMBL/GenBank/DDBJ databases">
        <title>Marinobacter panjinensis sp. nov., a moderately halophilic bacterium isolated from sea tidal flat environment.</title>
        <authorList>
            <person name="Yang W."/>
            <person name="An M."/>
            <person name="He W."/>
            <person name="Luo X."/>
            <person name="Zhu L."/>
            <person name="Chen G."/>
            <person name="Zhang Y."/>
            <person name="Wang Y."/>
        </authorList>
    </citation>
    <scope>NUCLEOTIDE SEQUENCE [LARGE SCALE GENOMIC DNA]</scope>
    <source>
        <strain evidence="2 3">PJ-16</strain>
    </source>
</reference>
<dbReference type="Proteomes" id="UP000308488">
    <property type="component" value="Unassembled WGS sequence"/>
</dbReference>
<dbReference type="RefSeq" id="WP_137436895.1">
    <property type="nucleotide sequence ID" value="NZ_SZYH01000001.1"/>
</dbReference>
<dbReference type="OrthoDB" id="6401006at2"/>
<keyword evidence="3" id="KW-1185">Reference proteome</keyword>
<sequence length="102" mass="10845">MKLKSLMLFLAVAALTGCQTSSHVSSAATSGEGVTCSNIYQAFSAYKQDRQSAETWTQLAQLISPTAGSYADMGVQTAARYYDQIKATTDLALAVRGCQPVQ</sequence>
<dbReference type="AlphaFoldDB" id="A0A4U6R6F9"/>
<evidence type="ECO:0000313" key="3">
    <source>
        <dbReference type="Proteomes" id="UP000308488"/>
    </source>
</evidence>